<dbReference type="InterPro" id="IPR018639">
    <property type="entry name" value="DUF2062"/>
</dbReference>
<sequence length="219" mass="25383">MAKINQRIRNGNGNSRRENGWLDRTRRMIRYKLHIPMIRSPHPPEFTARGVMIGTIWAMVPVFGLQMLAVLITWIIAERVLRWEFSLVNGLAWTWTTNIVTIIPTYYVYYVTGQILLGHFDDISGYDGFHKLFTTTTSTDAGFWVKLLNWFETLISGWGVPILIGSIPWTILCGWLAYVISLRFVREYQRRRAVRMQDARDRNNRARTTATADTPSSGQ</sequence>
<evidence type="ECO:0000313" key="4">
    <source>
        <dbReference type="EMBL" id="MCW2308781.1"/>
    </source>
</evidence>
<reference evidence="5" key="1">
    <citation type="submission" date="2023-07" db="EMBL/GenBank/DDBJ databases">
        <title>Genome sequencing of Purple Non-Sulfur Bacteria from various extreme environments.</title>
        <authorList>
            <person name="Mayer M."/>
        </authorList>
    </citation>
    <scope>NUCLEOTIDE SEQUENCE [LARGE SCALE GENOMIC DNA]</scope>
    <source>
        <strain evidence="5">DSM 17935</strain>
    </source>
</reference>
<feature type="transmembrane region" description="Helical" evidence="2">
    <location>
        <begin position="56"/>
        <end position="77"/>
    </location>
</feature>
<dbReference type="RefSeq" id="WP_264602388.1">
    <property type="nucleotide sequence ID" value="NZ_JAOQNS010000009.1"/>
</dbReference>
<comment type="caution">
    <text evidence="4">The sequence shown here is derived from an EMBL/GenBank/DDBJ whole genome shotgun (WGS) entry which is preliminary data.</text>
</comment>
<keyword evidence="2" id="KW-1133">Transmembrane helix</keyword>
<feature type="domain" description="DUF2062" evidence="3">
    <location>
        <begin position="27"/>
        <end position="192"/>
    </location>
</feature>
<proteinExistence type="predicted"/>
<evidence type="ECO:0000256" key="1">
    <source>
        <dbReference type="SAM" id="MobiDB-lite"/>
    </source>
</evidence>
<name>A0ABT3HEG2_9HYPH</name>
<keyword evidence="2" id="KW-0812">Transmembrane</keyword>
<feature type="transmembrane region" description="Helical" evidence="2">
    <location>
        <begin position="158"/>
        <end position="185"/>
    </location>
</feature>
<dbReference type="Proteomes" id="UP001209755">
    <property type="component" value="Unassembled WGS sequence"/>
</dbReference>
<dbReference type="Pfam" id="PF09835">
    <property type="entry name" value="DUF2062"/>
    <property type="match status" value="1"/>
</dbReference>
<gene>
    <name evidence="4" type="ORF">M2319_003130</name>
</gene>
<keyword evidence="5" id="KW-1185">Reference proteome</keyword>
<dbReference type="EMBL" id="JAOQNS010000009">
    <property type="protein sequence ID" value="MCW2308781.1"/>
    <property type="molecule type" value="Genomic_DNA"/>
</dbReference>
<evidence type="ECO:0000259" key="3">
    <source>
        <dbReference type="Pfam" id="PF09835"/>
    </source>
</evidence>
<keyword evidence="2" id="KW-0472">Membrane</keyword>
<feature type="region of interest" description="Disordered" evidence="1">
    <location>
        <begin position="199"/>
        <end position="219"/>
    </location>
</feature>
<evidence type="ECO:0000256" key="2">
    <source>
        <dbReference type="SAM" id="Phobius"/>
    </source>
</evidence>
<evidence type="ECO:0000313" key="5">
    <source>
        <dbReference type="Proteomes" id="UP001209755"/>
    </source>
</evidence>
<protein>
    <submittedName>
        <fullName evidence="4">Uncharacterized protein (DUF2062 family)</fullName>
    </submittedName>
</protein>
<accession>A0ABT3HEG2</accession>
<feature type="compositionally biased region" description="Low complexity" evidence="1">
    <location>
        <begin position="206"/>
        <end position="219"/>
    </location>
</feature>
<organism evidence="4 5">
    <name type="scientific">Rhodobium gokarnense</name>
    <dbReference type="NCBI Taxonomy" id="364296"/>
    <lineage>
        <taxon>Bacteria</taxon>
        <taxon>Pseudomonadati</taxon>
        <taxon>Pseudomonadota</taxon>
        <taxon>Alphaproteobacteria</taxon>
        <taxon>Hyphomicrobiales</taxon>
        <taxon>Rhodobiaceae</taxon>
        <taxon>Rhodobium</taxon>
    </lineage>
</organism>